<dbReference type="InterPro" id="IPR051311">
    <property type="entry name" value="DedA_domain"/>
</dbReference>
<dbReference type="AlphaFoldDB" id="A0A376AGH0"/>
<keyword evidence="4 6" id="KW-1133">Transmembrane helix</keyword>
<dbReference type="RefSeq" id="WP_115669624.1">
    <property type="nucleotide sequence ID" value="NZ_UEYP01000003.1"/>
</dbReference>
<dbReference type="EMBL" id="UEYP01000003">
    <property type="protein sequence ID" value="SSC66921.1"/>
    <property type="molecule type" value="Genomic_DNA"/>
</dbReference>
<evidence type="ECO:0000256" key="5">
    <source>
        <dbReference type="ARBA" id="ARBA00023136"/>
    </source>
</evidence>
<organism evidence="8 9">
    <name type="scientific">Ciceribacter selenitireducens ATCC BAA-1503</name>
    <dbReference type="NCBI Taxonomy" id="1336235"/>
    <lineage>
        <taxon>Bacteria</taxon>
        <taxon>Pseudomonadati</taxon>
        <taxon>Pseudomonadota</taxon>
        <taxon>Alphaproteobacteria</taxon>
        <taxon>Hyphomicrobiales</taxon>
        <taxon>Rhizobiaceae</taxon>
        <taxon>Ciceribacter</taxon>
    </lineage>
</organism>
<reference evidence="9" key="1">
    <citation type="submission" date="2018-07" db="EMBL/GenBank/DDBJ databases">
        <authorList>
            <person name="Peiro R."/>
            <person name="Begona"/>
            <person name="Cbmso G."/>
            <person name="Lopez M."/>
            <person name="Gonzalez S."/>
        </authorList>
    </citation>
    <scope>NUCLEOTIDE SEQUENCE [LARGE SCALE GENOMIC DNA]</scope>
</reference>
<accession>A0A376AGH0</accession>
<evidence type="ECO:0000256" key="6">
    <source>
        <dbReference type="SAM" id="Phobius"/>
    </source>
</evidence>
<keyword evidence="3 6" id="KW-0812">Transmembrane</keyword>
<sequence length="200" mass="20945">MTDQLLALLPVYGLPLLAAVTGLSCLGLPLPASIVMMLMGAFAAAGDFNLTAVFLTALGAAVLGDQTGFAIGRLGGATIVSRLARTPARQQALASAQERINTRGAVAIFLTRWLLAPLGPYVNLLAGATAFSWARFTFYGVAGEVFWVGGYTSLGVTFSDNVMTIAEIVGDLSGFLAAGVIALYLGWRIVRILRYKEGKA</sequence>
<evidence type="ECO:0000256" key="3">
    <source>
        <dbReference type="ARBA" id="ARBA00022692"/>
    </source>
</evidence>
<dbReference type="STRING" id="1336235.GCA_000518785_02166"/>
<evidence type="ECO:0000313" key="8">
    <source>
        <dbReference type="EMBL" id="SSC66921.1"/>
    </source>
</evidence>
<name>A0A376AGH0_9HYPH</name>
<evidence type="ECO:0000256" key="4">
    <source>
        <dbReference type="ARBA" id="ARBA00022989"/>
    </source>
</evidence>
<dbReference type="Proteomes" id="UP000254764">
    <property type="component" value="Unassembled WGS sequence"/>
</dbReference>
<dbReference type="InterPro" id="IPR032816">
    <property type="entry name" value="VTT_dom"/>
</dbReference>
<proteinExistence type="predicted"/>
<evidence type="ECO:0000259" key="7">
    <source>
        <dbReference type="Pfam" id="PF09335"/>
    </source>
</evidence>
<dbReference type="OrthoDB" id="9801622at2"/>
<keyword evidence="2" id="KW-1003">Cell membrane</keyword>
<dbReference type="GO" id="GO:0005886">
    <property type="term" value="C:plasma membrane"/>
    <property type="evidence" value="ECO:0007669"/>
    <property type="project" value="UniProtKB-SubCell"/>
</dbReference>
<feature type="domain" description="VTT" evidence="7">
    <location>
        <begin position="30"/>
        <end position="155"/>
    </location>
</feature>
<keyword evidence="9" id="KW-1185">Reference proteome</keyword>
<dbReference type="Pfam" id="PF09335">
    <property type="entry name" value="VTT_dom"/>
    <property type="match status" value="1"/>
</dbReference>
<dbReference type="PANTHER" id="PTHR42709:SF6">
    <property type="entry name" value="UNDECAPRENYL PHOSPHATE TRANSPORTER A"/>
    <property type="match status" value="1"/>
</dbReference>
<evidence type="ECO:0000256" key="1">
    <source>
        <dbReference type="ARBA" id="ARBA00004651"/>
    </source>
</evidence>
<feature type="transmembrane region" description="Helical" evidence="6">
    <location>
        <begin position="162"/>
        <end position="187"/>
    </location>
</feature>
<evidence type="ECO:0000256" key="2">
    <source>
        <dbReference type="ARBA" id="ARBA00022475"/>
    </source>
</evidence>
<protein>
    <recommendedName>
        <fullName evidence="7">VTT domain-containing protein</fullName>
    </recommendedName>
</protein>
<evidence type="ECO:0000313" key="9">
    <source>
        <dbReference type="Proteomes" id="UP000254764"/>
    </source>
</evidence>
<comment type="subcellular location">
    <subcellularLocation>
        <location evidence="1">Cell membrane</location>
        <topology evidence="1">Multi-pass membrane protein</topology>
    </subcellularLocation>
</comment>
<dbReference type="PANTHER" id="PTHR42709">
    <property type="entry name" value="ALKALINE PHOSPHATASE LIKE PROTEIN"/>
    <property type="match status" value="1"/>
</dbReference>
<feature type="transmembrane region" description="Helical" evidence="6">
    <location>
        <begin position="32"/>
        <end position="63"/>
    </location>
</feature>
<gene>
    <name evidence="8" type="ORF">RHIZ70_2629</name>
</gene>
<keyword evidence="5 6" id="KW-0472">Membrane</keyword>